<gene>
    <name evidence="2" type="ORF">G3M78_12640</name>
</gene>
<feature type="transmembrane region" description="Helical" evidence="1">
    <location>
        <begin position="49"/>
        <end position="67"/>
    </location>
</feature>
<dbReference type="KEGG" id="nva:G3M78_12640"/>
<evidence type="ECO:0000256" key="1">
    <source>
        <dbReference type="SAM" id="Phobius"/>
    </source>
</evidence>
<proteinExistence type="predicted"/>
<keyword evidence="1" id="KW-1133">Transmembrane helix</keyword>
<organism evidence="2 3">
    <name type="scientific">Candidatus Nitrohelix vancouverensis</name>
    <dbReference type="NCBI Taxonomy" id="2705534"/>
    <lineage>
        <taxon>Bacteria</taxon>
        <taxon>Pseudomonadati</taxon>
        <taxon>Nitrospinota/Tectimicrobiota group</taxon>
        <taxon>Nitrospinota</taxon>
        <taxon>Nitrospinia</taxon>
        <taxon>Nitrospinales</taxon>
        <taxon>Nitrospinaceae</taxon>
        <taxon>Candidatus Nitrohelix</taxon>
    </lineage>
</organism>
<name>A0A7T0G494_9BACT</name>
<dbReference type="AlphaFoldDB" id="A0A7T0G494"/>
<feature type="transmembrane region" description="Helical" evidence="1">
    <location>
        <begin position="7"/>
        <end position="29"/>
    </location>
</feature>
<keyword evidence="1" id="KW-0472">Membrane</keyword>
<sequence length="128" mass="14638">MSNIRSYIIPLSITLCVFLADLYLELGVASGELYLLALVTYYGTRDLKLLVRLSVLCTLLIVLGYLFSPPGGEFWKIALNRCLSISVLWIFTLSQVWLDKSSKVELYEELVDRINWSQNELPPGNMRF</sequence>
<dbReference type="Proteomes" id="UP000594464">
    <property type="component" value="Chromosome"/>
</dbReference>
<keyword evidence="1" id="KW-0812">Transmembrane</keyword>
<evidence type="ECO:0000313" key="3">
    <source>
        <dbReference type="Proteomes" id="UP000594464"/>
    </source>
</evidence>
<dbReference type="EMBL" id="CP048620">
    <property type="protein sequence ID" value="QPJ66195.1"/>
    <property type="molecule type" value="Genomic_DNA"/>
</dbReference>
<accession>A0A7T0G494</accession>
<reference evidence="3" key="1">
    <citation type="submission" date="2020-02" db="EMBL/GenBank/DDBJ databases">
        <title>Genomic and physiological characterization of two novel Nitrospinaceae genera.</title>
        <authorList>
            <person name="Mueller A.J."/>
            <person name="Jung M.-Y."/>
            <person name="Strachan C.R."/>
            <person name="Herbold C.W."/>
            <person name="Kirkegaard R.H."/>
            <person name="Daims H."/>
        </authorList>
    </citation>
    <scope>NUCLEOTIDE SEQUENCE [LARGE SCALE GENOMIC DNA]</scope>
</reference>
<protein>
    <submittedName>
        <fullName evidence="2">Uncharacterized protein</fullName>
    </submittedName>
</protein>
<evidence type="ECO:0000313" key="2">
    <source>
        <dbReference type="EMBL" id="QPJ66195.1"/>
    </source>
</evidence>